<dbReference type="AlphaFoldDB" id="A0A2G1MLJ5"/>
<sequence>MTNMPLDDEIFRDRFGRFTGAGAYAIPAAAEPTRFTSLLEANGALRGALQDADDMLVSAKENHRSGAVVLRASPGAGKSTVQRMLMAERQDRGQTRKTTTHLPTLALAEEAARHATELGLSARVIRGRSALRPDGQGRMCMKAATVERAIHLGLRAKAAFCESPARLDADSNGAFRCEHFDTCAYRKQFLKRADHDFVATTYLGLPDPEGDRLSYRVVDETFWRHALRNWCVDVAIFTAPRIDPIRPKSHQPRDARTVARTELLEAANKVVGRLMAGDSPLSLPYTAEDYEHFAELEDMFAAAQPDIAPAQSETEQRGLLDDAERDFSKVGGFRAVWRVLRHARENGLGRSERLRLERNRAGLKLHVAEKQALSNKEPMLVLDADAEPGILDTVGCPVLIQNDITLRPNAVIRQLHDRRMSTSAVIDSAENRNQWRSIIAMEVLRDRLGRNTGVLVGATKKVVQQFFADAGHDFSGMDAEEVSRFMLDTSLHGARWLWFGSRSLGSNAYADCSSVIVIGREELPLAALEDQGRALWGDTAGAPLTLLSGGPAGELWMPDAELAYEMTDGRAMAVRVPCHPDPRIRLLQRQAREFATRQLVERLRLARSPYPKRVLLGSSVPIPGLPVDQLVSWSDLQVPRLEAALAVGLLRDGAVELTHSKISAAASEVFCSQDAVKGFMKRDRASAGRLNALK</sequence>
<organism evidence="1 2">
    <name type="scientific">Limimaricola cinnabarinus</name>
    <dbReference type="NCBI Taxonomy" id="1125964"/>
    <lineage>
        <taxon>Bacteria</taxon>
        <taxon>Pseudomonadati</taxon>
        <taxon>Pseudomonadota</taxon>
        <taxon>Alphaproteobacteria</taxon>
        <taxon>Rhodobacterales</taxon>
        <taxon>Paracoccaceae</taxon>
        <taxon>Limimaricola</taxon>
    </lineage>
</organism>
<evidence type="ECO:0000313" key="1">
    <source>
        <dbReference type="EMBL" id="PHP29605.1"/>
    </source>
</evidence>
<name>A0A2G1MLJ5_9RHOB</name>
<keyword evidence="2" id="KW-1185">Reference proteome</keyword>
<dbReference type="Proteomes" id="UP000221860">
    <property type="component" value="Unassembled WGS sequence"/>
</dbReference>
<proteinExistence type="predicted"/>
<protein>
    <submittedName>
        <fullName evidence="1">Uncharacterized protein</fullName>
    </submittedName>
</protein>
<dbReference type="EMBL" id="NQWH01000001">
    <property type="protein sequence ID" value="PHP29605.1"/>
    <property type="molecule type" value="Genomic_DNA"/>
</dbReference>
<gene>
    <name evidence="1" type="ORF">CJ301_00380</name>
</gene>
<reference evidence="1 2" key="1">
    <citation type="submission" date="2017-08" db="EMBL/GenBank/DDBJ databases">
        <title>Draft Genome Sequence of Loktanella cinnabarina Strain XM1, Isolated from Coastal Surface Water.</title>
        <authorList>
            <person name="Ma R."/>
            <person name="Wang J."/>
            <person name="Wang Q."/>
            <person name="Ma Z."/>
            <person name="Li J."/>
            <person name="Chen L."/>
        </authorList>
    </citation>
    <scope>NUCLEOTIDE SEQUENCE [LARGE SCALE GENOMIC DNA]</scope>
    <source>
        <strain evidence="1 2">XM1</strain>
    </source>
</reference>
<feature type="non-terminal residue" evidence="1">
    <location>
        <position position="694"/>
    </location>
</feature>
<comment type="caution">
    <text evidence="1">The sequence shown here is derived from an EMBL/GenBank/DDBJ whole genome shotgun (WGS) entry which is preliminary data.</text>
</comment>
<dbReference type="RefSeq" id="WP_162620374.1">
    <property type="nucleotide sequence ID" value="NZ_KZ304951.1"/>
</dbReference>
<evidence type="ECO:0000313" key="2">
    <source>
        <dbReference type="Proteomes" id="UP000221860"/>
    </source>
</evidence>
<accession>A0A2G1MLJ5</accession>